<evidence type="ECO:0000256" key="6">
    <source>
        <dbReference type="SAM" id="Phobius"/>
    </source>
</evidence>
<feature type="transmembrane region" description="Helical" evidence="6">
    <location>
        <begin position="114"/>
        <end position="135"/>
    </location>
</feature>
<feature type="transmembrane region" description="Helical" evidence="6">
    <location>
        <begin position="67"/>
        <end position="84"/>
    </location>
</feature>
<dbReference type="Proteomes" id="UP000000211">
    <property type="component" value="Chromosome"/>
</dbReference>
<feature type="transmembrane region" description="Helical" evidence="6">
    <location>
        <begin position="293"/>
        <end position="312"/>
    </location>
</feature>
<evidence type="ECO:0000256" key="2">
    <source>
        <dbReference type="ARBA" id="ARBA00022475"/>
    </source>
</evidence>
<dbReference type="CDD" id="cd06580">
    <property type="entry name" value="TM_PBP1_transp_TpRbsC_like"/>
    <property type="match status" value="1"/>
</dbReference>
<keyword evidence="4 6" id="KW-1133">Transmembrane helix</keyword>
<dbReference type="GO" id="GO:0005886">
    <property type="term" value="C:plasma membrane"/>
    <property type="evidence" value="ECO:0007669"/>
    <property type="project" value="UniProtKB-SubCell"/>
</dbReference>
<dbReference type="PATRIC" id="fig|751945.3.peg.841"/>
<evidence type="ECO:0000256" key="3">
    <source>
        <dbReference type="ARBA" id="ARBA00022692"/>
    </source>
</evidence>
<dbReference type="PANTHER" id="PTHR47089:SF1">
    <property type="entry name" value="GUANOSINE ABC TRANSPORTER PERMEASE PROTEIN NUPP"/>
    <property type="match status" value="1"/>
</dbReference>
<keyword evidence="8" id="KW-1185">Reference proteome</keyword>
<feature type="transmembrane region" description="Helical" evidence="6">
    <location>
        <begin position="15"/>
        <end position="36"/>
    </location>
</feature>
<feature type="transmembrane region" description="Helical" evidence="6">
    <location>
        <begin position="192"/>
        <end position="212"/>
    </location>
</feature>
<name>K7QWK0_THEOS</name>
<comment type="subcellular location">
    <subcellularLocation>
        <location evidence="1">Cell membrane</location>
        <topology evidence="1">Multi-pass membrane protein</topology>
    </subcellularLocation>
</comment>
<evidence type="ECO:0000313" key="7">
    <source>
        <dbReference type="EMBL" id="AFV75908.1"/>
    </source>
</evidence>
<evidence type="ECO:0000256" key="4">
    <source>
        <dbReference type="ARBA" id="ARBA00022989"/>
    </source>
</evidence>
<dbReference type="PANTHER" id="PTHR47089">
    <property type="entry name" value="ABC TRANSPORTER, PERMEASE PROTEIN"/>
    <property type="match status" value="1"/>
</dbReference>
<dbReference type="EMBL" id="CP003249">
    <property type="protein sequence ID" value="AFV75908.1"/>
    <property type="molecule type" value="Genomic_DNA"/>
</dbReference>
<dbReference type="Pfam" id="PF02653">
    <property type="entry name" value="BPD_transp_2"/>
    <property type="match status" value="1"/>
</dbReference>
<proteinExistence type="predicted"/>
<dbReference type="OrthoDB" id="45037at2"/>
<dbReference type="RefSeq" id="WP_016329100.1">
    <property type="nucleotide sequence ID" value="NC_019386.1"/>
</dbReference>
<keyword evidence="3 6" id="KW-0812">Transmembrane</keyword>
<feature type="transmembrane region" description="Helical" evidence="6">
    <location>
        <begin position="318"/>
        <end position="341"/>
    </location>
</feature>
<dbReference type="InterPro" id="IPR001851">
    <property type="entry name" value="ABC_transp_permease"/>
</dbReference>
<dbReference type="STRING" id="751945.Theos_0852"/>
<protein>
    <submittedName>
        <fullName evidence="7">ABC-type uncharacterized transport system, permease component</fullName>
    </submittedName>
</protein>
<dbReference type="GO" id="GO:0022857">
    <property type="term" value="F:transmembrane transporter activity"/>
    <property type="evidence" value="ECO:0007669"/>
    <property type="project" value="InterPro"/>
</dbReference>
<keyword evidence="5 6" id="KW-0472">Membrane</keyword>
<accession>K7QWK0</accession>
<gene>
    <name evidence="7" type="ORF">Theos_0852</name>
</gene>
<feature type="transmembrane region" description="Helical" evidence="6">
    <location>
        <begin position="240"/>
        <end position="258"/>
    </location>
</feature>
<evidence type="ECO:0000256" key="1">
    <source>
        <dbReference type="ARBA" id="ARBA00004651"/>
    </source>
</evidence>
<dbReference type="eggNOG" id="COG4603">
    <property type="taxonomic scope" value="Bacteria"/>
</dbReference>
<feature type="transmembrane region" description="Helical" evidence="6">
    <location>
        <begin position="142"/>
        <end position="161"/>
    </location>
</feature>
<feature type="transmembrane region" description="Helical" evidence="6">
    <location>
        <begin position="270"/>
        <end position="288"/>
    </location>
</feature>
<dbReference type="AlphaFoldDB" id="K7QWK0"/>
<sequence>MRLELDPSPTPAKVALSYGAFFLLTFLLLALLFALYGVSPLRAFGLLFSVVLDPLGLFEVLRRAVPLLLIGAGLSLAFRVGFFNIGAEGQLLLGAVGAAYAALFLPTGPWTLPLMFLLGGGLSALWALLAAWLRVRFGASEILTTLMQNYLAYYLVVYLVAGPWKGERVFGFLYTDTFPQAAWLPRLGESLVPWPTLLLGVLAALFLHFLLFRTPLGLEWRVLGDNPKAARYLGLREGRLLLLVALLSGLLAGVAGVGEVAGIHHKLLEPAQISLGYGFTAILVAWLARGGPLFTLLTAPLMGVVLAGGDLLKLELSMPFRVVDVFAGLMLLALIGAEALARHRVVWRR</sequence>
<evidence type="ECO:0000256" key="5">
    <source>
        <dbReference type="ARBA" id="ARBA00023136"/>
    </source>
</evidence>
<keyword evidence="2" id="KW-1003">Cell membrane</keyword>
<evidence type="ECO:0000313" key="8">
    <source>
        <dbReference type="Proteomes" id="UP000000211"/>
    </source>
</evidence>
<reference evidence="7 8" key="1">
    <citation type="journal article" date="2013" name="Genome Announc.">
        <title>Whole Genome Sequencing of Thermus oshimai JL-2 and Thermus thermophilus JL-18, Incomplete Denitrifiers from the United States Great Basin.</title>
        <authorList>
            <person name="Murugapiran S.K."/>
            <person name="Huntemann M."/>
            <person name="Wei C.L."/>
            <person name="Han J."/>
            <person name="Detter J.C."/>
            <person name="Han C.S."/>
            <person name="Erkkila T.H."/>
            <person name="Teshima H."/>
            <person name="Chen A."/>
            <person name="Kyrpides N."/>
            <person name="Mavrommatis K."/>
            <person name="Markowitz V."/>
            <person name="Szeto E."/>
            <person name="Ivanova N."/>
            <person name="Pagani I."/>
            <person name="Lam J."/>
            <person name="McDonald A.I."/>
            <person name="Dodsworth J.A."/>
            <person name="Pati A."/>
            <person name="Goodwin L."/>
            <person name="Peters L."/>
            <person name="Pitluck S."/>
            <person name="Woyke T."/>
            <person name="Hedlund B.P."/>
        </authorList>
    </citation>
    <scope>NUCLEOTIDE SEQUENCE</scope>
    <source>
        <strain evidence="7 8">JL-2</strain>
    </source>
</reference>
<dbReference type="KEGG" id="tos:Theos_0852"/>
<dbReference type="HOGENOM" id="CLU_040769_0_0_0"/>
<organism evidence="7 8">
    <name type="scientific">Thermus oshimai JL-2</name>
    <dbReference type="NCBI Taxonomy" id="751945"/>
    <lineage>
        <taxon>Bacteria</taxon>
        <taxon>Thermotogati</taxon>
        <taxon>Deinococcota</taxon>
        <taxon>Deinococci</taxon>
        <taxon>Thermales</taxon>
        <taxon>Thermaceae</taxon>
        <taxon>Thermus</taxon>
    </lineage>
</organism>